<dbReference type="Proteomes" id="UP001146453">
    <property type="component" value="Unassembled WGS sequence"/>
</dbReference>
<dbReference type="RefSeq" id="WP_269952925.1">
    <property type="nucleotide sequence ID" value="NZ_JAKMUR010000030.1"/>
</dbReference>
<proteinExistence type="predicted"/>
<dbReference type="EMBL" id="JAKMUR010000030">
    <property type="protein sequence ID" value="MCZ9292817.1"/>
    <property type="molecule type" value="Genomic_DNA"/>
</dbReference>
<sequence length="285" mass="31474">MWIDYAVRQGFVATGAFVRLPLLLNAAHNSDKRFPADGETVISLTTHGTRLRSASAAIASLLVGTVRLPVHLWLDPVDFHARWPDALRALADRGLQVHESTGGLGPHTKYYGTFRQYPDCNVITVDDDVLYPRTFAQQLIDAPSATTITAYRAHRVVLDEDGIAPYKKWKPVRSAEPSILHFATGVDGVRYPKEMVRYVAERGTEFLDLAPRADDVWLNHCALRAGFPVKQVSERSANFPLVPGSQRVRLSRVNLSGGNDVQIAATYSAEDVAKLRGAEERLSGE</sequence>
<accession>A0ABT4RBV2</accession>
<protein>
    <submittedName>
        <fullName evidence="1">Glycosyltransferase</fullName>
    </submittedName>
</protein>
<keyword evidence="2" id="KW-1185">Reference proteome</keyword>
<evidence type="ECO:0000313" key="1">
    <source>
        <dbReference type="EMBL" id="MCZ9292817.1"/>
    </source>
</evidence>
<organism evidence="1 2">
    <name type="scientific">Corynebacterium lehmanniae</name>
    <dbReference type="NCBI Taxonomy" id="2913497"/>
    <lineage>
        <taxon>Bacteria</taxon>
        <taxon>Bacillati</taxon>
        <taxon>Actinomycetota</taxon>
        <taxon>Actinomycetes</taxon>
        <taxon>Mycobacteriales</taxon>
        <taxon>Corynebacteriaceae</taxon>
        <taxon>Corynebacterium</taxon>
    </lineage>
</organism>
<reference evidence="1" key="1">
    <citation type="submission" date="2022-02" db="EMBL/GenBank/DDBJ databases">
        <title>Corynebacterium sp. from urogenital microbiome.</title>
        <authorList>
            <person name="Cappelli E.A."/>
            <person name="Ribeiro T.G."/>
            <person name="Peixe L."/>
        </authorList>
    </citation>
    <scope>NUCLEOTIDE SEQUENCE</scope>
    <source>
        <strain evidence="1">C8Ua_144</strain>
    </source>
</reference>
<gene>
    <name evidence="1" type="ORF">L8U61_11815</name>
</gene>
<comment type="caution">
    <text evidence="1">The sequence shown here is derived from an EMBL/GenBank/DDBJ whole genome shotgun (WGS) entry which is preliminary data.</text>
</comment>
<evidence type="ECO:0000313" key="2">
    <source>
        <dbReference type="Proteomes" id="UP001146453"/>
    </source>
</evidence>
<name>A0ABT4RBV2_9CORY</name>